<comment type="similarity">
    <text evidence="1">Belongs to the RRN3 family.</text>
</comment>
<dbReference type="InterPro" id="IPR006084">
    <property type="entry name" value="XPG/Rad2"/>
</dbReference>
<feature type="region of interest" description="Disordered" evidence="3">
    <location>
        <begin position="541"/>
        <end position="650"/>
    </location>
</feature>
<name>A0A5C5FRT5_9BASI</name>
<feature type="compositionally biased region" description="Basic and acidic residues" evidence="3">
    <location>
        <begin position="609"/>
        <end position="623"/>
    </location>
</feature>
<keyword evidence="6" id="KW-1185">Reference proteome</keyword>
<dbReference type="SUPFAM" id="SSF47807">
    <property type="entry name" value="5' to 3' exonuclease, C-terminal subdomain"/>
    <property type="match status" value="1"/>
</dbReference>
<dbReference type="InterPro" id="IPR029060">
    <property type="entry name" value="PIN-like_dom_sf"/>
</dbReference>
<evidence type="ECO:0000313" key="6">
    <source>
        <dbReference type="Proteomes" id="UP000311382"/>
    </source>
</evidence>
<feature type="region of interest" description="Disordered" evidence="3">
    <location>
        <begin position="1595"/>
        <end position="1619"/>
    </location>
</feature>
<keyword evidence="5" id="KW-0648">Protein biosynthesis</keyword>
<proteinExistence type="inferred from homology"/>
<keyword evidence="5" id="KW-0396">Initiation factor</keyword>
<comment type="caution">
    <text evidence="5">The sequence shown here is derived from an EMBL/GenBank/DDBJ whole genome shotgun (WGS) entry which is preliminary data.</text>
</comment>
<feature type="compositionally biased region" description="Basic and acidic residues" evidence="3">
    <location>
        <begin position="937"/>
        <end position="947"/>
    </location>
</feature>
<dbReference type="Pfam" id="PF02678">
    <property type="entry name" value="Pirin"/>
    <property type="match status" value="1"/>
</dbReference>
<evidence type="ECO:0000256" key="3">
    <source>
        <dbReference type="SAM" id="MobiDB-lite"/>
    </source>
</evidence>
<sequence>MGVPKLWEELEPAVKITSWAQLAAPAFERERLRGFRLGVDVAQWLFHMGRMNTLLDADGNEVHPGANADLRMVFYRVCDFLAQGVLAVFVFDGPDRPSWKRDKNVAGAWRGRSERDVITLLELMGMEWRRAPGEAEAELAEMSRRGEVDAILSDDVDSLLFGVTQIIRNPGKGLSGNKSKRALARQATIPADAASDPSQPRPSQPSSSQPVPQDYPPVPPDSDIALVSYTSADVASLAGLDRDQLILVALLSGADYDTQGIERVGTTISVALAKGGFAVELLSGIRRLRASPGSSSASTARDLERFLADWRASVADELRTNSRGLMSRREKKLADTVERATAFPSLKIVDFYLHPRVSDALAADYAAPRWDREVDFAALVDFAGRKFEWGHVEMESKLRNKVWLGLAMREVRRAALAADAQRDDAFSSSTYFVPSRSKPPVPPGWLAGVHDLKVDTSTGFVPSYRVELSPHVFDALVASVLPAHDPHPLPDYAEIGSDEERAARAERKALGRAQDAPKAPSGATAFRHWVPREVVEACAEGRRAATAWREEKERKRREKEDAAAQKEERRRVREAGRSSPVKTQRAGGSASGKTPSAKRHKAPLSDDEEMRREMEERKAKAAREAILALARNEGKGKDKGKARADAGTSRLRAPVKVGGAGLLSFGTSTKPGLSGFTSSKPTLSSARARSSKPDDVFASAPKPPPPTALFKSAKRAAGASPGDVLTLSSTDESDDGVPMRRKVKHVDKAPRSAGKDRSPIKVRPAAAKAPADPARGATAVAAVLELSSDDGSSFAYDSDDAILARKGNRAQPLESPEHESLADFMTNRRQAQARVEERARLLAAGVLVLDDSDYPASMVAPQAKAQPSSRPSKPPRGSRMPPAASVAAAPPHLSSVQKGKRPRPSDGAGASDGRPGRVKSSRGQKRSDAPTAAAAEGKARSASKDARGGAATAPTAAGGEGGGAYRRIMFNSFISQAFDKRFKGDNEEYNQIISQFRALLPSASASQNASTSSSQPLTATPLTQLRAWLEALTAVVSKLDQSHAPLVETILAVPWAVTEETFVSAYMRFVGALISARTEWLKVVLERCVKGFKYRSAYTQASPHALPHLTRRLVYARIHSLLRLLLSLVPTLSPSLSPLLALHFPSKRDPRAAQICYIDNLLLLTEYCTALSEDVLTLIVERALNIDVEIQGEPEDWEDVEEEMLAAAEAEAPDGKKRAADTAVKDVVDRPMEDDPDDSDSDDDDSDDEEGGLDLDALSSDDDEPDPVNDEDAAKRVSANAGMSDAAIRKVLENRAKLDGILKVVLDHLAAAHADNRSLARNNTSSVQVPPIAPTSTSDVFDEAFAHSVDEQPSGSREVTPTADGPLPADVVERRLTLFRTLLDIFDRTLLRTFKTRNVQFLLFYLCSLDVASSDHFIGVLLGRALFDQEAPSVTRVAASGYVASFVARAQYVDAGMTRKVMRHLCSYLEGQMDDFARAAAFATSIKGAGPATMGGQELPVFYAVAQAAFYIFCFRWKDLLEEEDDLDDEAALFGLDAGRKWMMGLESLKKAVSSSFNPLKVCAQPVVNQFASIAHKTGFMYCFNIIDSNRRAGSYRDPSAPTPSATPAPPPPLRSVSTSSLLNTLTTQQLNLSTPSHTAGAPIAAAVPAVAPRQLLVAEEMDSFFPFDPFKLPLSSVYIDRIYREWEGADDDESTTSGDASSSTADSDDDDSGSAATGDEDDEDEDEPAWVKTRGGLAVPGAGMGRGGQDDEDDVSRSFEAMSLSLSPQSESFGGRRRKDLEAAKPRKGQAQALRLEGRIRASSRARQYAVSSARRDRSRAVRPWSALASQAFQLRGFSSPLTAHCALRTARKSLLAPSSTHQNAQGPAPQQFAASHHVGQLQVVLVSLLAASAALFLAVALATLAHLVQLPLRTLTPVMSTKAALKVVPRRHGARGHAHHGWLKTFHTFSFASYYDPEFSQWGPLRVINEDRVEAGTGFGTHQHREFEIWSYIVDGELEHKDSMGNLEVLKRGDIQMTSAGTGISHSEYNRNPRQDVHFLQIWGLPSTRGLTPKYYNRHFSDEEKRDKLVKVVAPAESEGVSDERNAEGPAPVHASLSMHASILSPKASVKHTLAASTTKAFVHHIMRSGYRGPTVAASDKFEDGGARVQLNGGLVLEEGDGAFVTVAAGGGEREVEVRNVGERDAEWLLFEMSD</sequence>
<comment type="similarity">
    <text evidence="2">Belongs to the pirin family.</text>
</comment>
<dbReference type="InterPro" id="IPR014710">
    <property type="entry name" value="RmlC-like_jellyroll"/>
</dbReference>
<dbReference type="Gene3D" id="2.60.120.10">
    <property type="entry name" value="Jelly Rolls"/>
    <property type="match status" value="2"/>
</dbReference>
<dbReference type="PANTHER" id="PTHR12790:SF0">
    <property type="entry name" value="RNA POLYMERASE I-SPECIFIC TRANSCRIPTION INITIATION FACTOR RRN3-RELATED"/>
    <property type="match status" value="1"/>
</dbReference>
<dbReference type="GO" id="GO:0006361">
    <property type="term" value="P:transcription initiation at RNA polymerase I promoter"/>
    <property type="evidence" value="ECO:0007669"/>
    <property type="project" value="InterPro"/>
</dbReference>
<feature type="compositionally biased region" description="Pro residues" evidence="3">
    <location>
        <begin position="1601"/>
        <end position="1614"/>
    </location>
</feature>
<feature type="compositionally biased region" description="Polar residues" evidence="3">
    <location>
        <begin position="665"/>
        <end position="688"/>
    </location>
</feature>
<dbReference type="CDD" id="cd09870">
    <property type="entry name" value="PIN_YEN1"/>
    <property type="match status" value="1"/>
</dbReference>
<feature type="region of interest" description="Disordered" evidence="3">
    <location>
        <begin position="504"/>
        <end position="525"/>
    </location>
</feature>
<feature type="compositionally biased region" description="Low complexity" evidence="3">
    <location>
        <begin position="1696"/>
        <end position="1706"/>
    </location>
</feature>
<feature type="domain" description="XPG-I" evidence="4">
    <location>
        <begin position="122"/>
        <end position="189"/>
    </location>
</feature>
<feature type="compositionally biased region" description="Basic and acidic residues" evidence="3">
    <location>
        <begin position="1213"/>
        <end position="1233"/>
    </location>
</feature>
<dbReference type="STRING" id="5288.A0A5C5FRT5"/>
<dbReference type="GO" id="GO:0001042">
    <property type="term" value="F:RNA polymerase I core binding"/>
    <property type="evidence" value="ECO:0007669"/>
    <property type="project" value="TreeGrafter"/>
</dbReference>
<dbReference type="OrthoDB" id="26970at2759"/>
<feature type="compositionally biased region" description="Acidic residues" evidence="3">
    <location>
        <begin position="1707"/>
        <end position="1729"/>
    </location>
</feature>
<dbReference type="InterPro" id="IPR011051">
    <property type="entry name" value="RmlC_Cupin_sf"/>
</dbReference>
<dbReference type="SMART" id="SM00484">
    <property type="entry name" value="XPGI"/>
    <property type="match status" value="1"/>
</dbReference>
<dbReference type="SUPFAM" id="SSF51182">
    <property type="entry name" value="RmlC-like cupins"/>
    <property type="match status" value="1"/>
</dbReference>
<dbReference type="PANTHER" id="PTHR12790">
    <property type="entry name" value="TRANSCRIPTION INITIATION FACTOR IA RRN3"/>
    <property type="match status" value="1"/>
</dbReference>
<organism evidence="5 6">
    <name type="scientific">Rhodotorula diobovata</name>
    <dbReference type="NCBI Taxonomy" id="5288"/>
    <lineage>
        <taxon>Eukaryota</taxon>
        <taxon>Fungi</taxon>
        <taxon>Dikarya</taxon>
        <taxon>Basidiomycota</taxon>
        <taxon>Pucciniomycotina</taxon>
        <taxon>Microbotryomycetes</taxon>
        <taxon>Sporidiobolales</taxon>
        <taxon>Sporidiobolaceae</taxon>
        <taxon>Rhodotorula</taxon>
    </lineage>
</organism>
<dbReference type="Pfam" id="PF00867">
    <property type="entry name" value="XPG_I"/>
    <property type="match status" value="1"/>
</dbReference>
<feature type="compositionally biased region" description="Low complexity" evidence="3">
    <location>
        <begin position="867"/>
        <end position="891"/>
    </location>
</feature>
<gene>
    <name evidence="5" type="ORF">DMC30DRAFT_451868</name>
</gene>
<evidence type="ECO:0000259" key="4">
    <source>
        <dbReference type="SMART" id="SM00484"/>
    </source>
</evidence>
<dbReference type="InterPro" id="IPR006086">
    <property type="entry name" value="XPG-I_dom"/>
</dbReference>
<feature type="region of interest" description="Disordered" evidence="3">
    <location>
        <begin position="1690"/>
        <end position="1792"/>
    </location>
</feature>
<protein>
    <submittedName>
        <fullName evidence="5">RNA polymerase I-specific transcription initiation factor RRN3-domain-containing protein</fullName>
    </submittedName>
</protein>
<feature type="compositionally biased region" description="Low complexity" evidence="3">
    <location>
        <begin position="948"/>
        <end position="957"/>
    </location>
</feature>
<reference evidence="5 6" key="1">
    <citation type="submission" date="2019-03" db="EMBL/GenBank/DDBJ databases">
        <title>Rhodosporidium diobovatum UCD-FST 08-225 genome sequencing, assembly, and annotation.</title>
        <authorList>
            <person name="Fakankun I.U."/>
            <person name="Fristensky B."/>
            <person name="Levin D.B."/>
        </authorList>
    </citation>
    <scope>NUCLEOTIDE SEQUENCE [LARGE SCALE GENOMIC DNA]</scope>
    <source>
        <strain evidence="5 6">UCD-FST 08-225</strain>
    </source>
</reference>
<dbReference type="Pfam" id="PF05327">
    <property type="entry name" value="RRN3"/>
    <property type="match status" value="1"/>
</dbReference>
<dbReference type="InterPro" id="IPR036279">
    <property type="entry name" value="5-3_exonuclease_C_sf"/>
</dbReference>
<dbReference type="Gene3D" id="3.40.50.1010">
    <property type="entry name" value="5'-nuclease"/>
    <property type="match status" value="2"/>
</dbReference>
<dbReference type="SUPFAM" id="SSF88723">
    <property type="entry name" value="PIN domain-like"/>
    <property type="match status" value="1"/>
</dbReference>
<dbReference type="Proteomes" id="UP000311382">
    <property type="component" value="Unassembled WGS sequence"/>
</dbReference>
<dbReference type="InterPro" id="IPR003829">
    <property type="entry name" value="Pirin_N_dom"/>
</dbReference>
<dbReference type="GO" id="GO:0006281">
    <property type="term" value="P:DNA repair"/>
    <property type="evidence" value="ECO:0007669"/>
    <property type="project" value="UniProtKB-ARBA"/>
</dbReference>
<feature type="region of interest" description="Disordered" evidence="3">
    <location>
        <begin position="858"/>
        <end position="961"/>
    </location>
</feature>
<dbReference type="GO" id="GO:0001181">
    <property type="term" value="F:RNA polymerase I general transcription initiation factor activity"/>
    <property type="evidence" value="ECO:0007669"/>
    <property type="project" value="InterPro"/>
</dbReference>
<evidence type="ECO:0000256" key="1">
    <source>
        <dbReference type="ARBA" id="ARBA00010098"/>
    </source>
</evidence>
<dbReference type="InterPro" id="IPR007991">
    <property type="entry name" value="RNA_pol_I_trans_ini_fac_RRN3"/>
</dbReference>
<feature type="compositionally biased region" description="Basic and acidic residues" evidence="3">
    <location>
        <begin position="541"/>
        <end position="576"/>
    </location>
</feature>
<dbReference type="GO" id="GO:0004518">
    <property type="term" value="F:nuclease activity"/>
    <property type="evidence" value="ECO:0007669"/>
    <property type="project" value="InterPro"/>
</dbReference>
<evidence type="ECO:0000313" key="5">
    <source>
        <dbReference type="EMBL" id="TNY19533.1"/>
    </source>
</evidence>
<feature type="compositionally biased region" description="Acidic residues" evidence="3">
    <location>
        <begin position="1234"/>
        <end position="1271"/>
    </location>
</feature>
<dbReference type="GO" id="GO:0003743">
    <property type="term" value="F:translation initiation factor activity"/>
    <property type="evidence" value="ECO:0007669"/>
    <property type="project" value="UniProtKB-KW"/>
</dbReference>
<dbReference type="CDD" id="cd02910">
    <property type="entry name" value="cupin_Yhhw_N"/>
    <property type="match status" value="1"/>
</dbReference>
<dbReference type="GO" id="GO:0005634">
    <property type="term" value="C:nucleus"/>
    <property type="evidence" value="ECO:0007669"/>
    <property type="project" value="TreeGrafter"/>
</dbReference>
<feature type="compositionally biased region" description="Basic and acidic residues" evidence="3">
    <location>
        <begin position="746"/>
        <end position="759"/>
    </location>
</feature>
<feature type="region of interest" description="Disordered" evidence="3">
    <location>
        <begin position="665"/>
        <end position="771"/>
    </location>
</feature>
<dbReference type="PRINTS" id="PR00853">
    <property type="entry name" value="XPGRADSUPER"/>
</dbReference>
<accession>A0A5C5FRT5</accession>
<feature type="compositionally biased region" description="Basic and acidic residues" evidence="3">
    <location>
        <begin position="632"/>
        <end position="644"/>
    </location>
</feature>
<dbReference type="EMBL" id="SOZI01000092">
    <property type="protein sequence ID" value="TNY19533.1"/>
    <property type="molecule type" value="Genomic_DNA"/>
</dbReference>
<feature type="region of interest" description="Disordered" evidence="3">
    <location>
        <begin position="1209"/>
        <end position="1271"/>
    </location>
</feature>
<feature type="region of interest" description="Disordered" evidence="3">
    <location>
        <begin position="189"/>
        <end position="222"/>
    </location>
</feature>
<evidence type="ECO:0000256" key="2">
    <source>
        <dbReference type="RuleBase" id="RU003457"/>
    </source>
</evidence>